<gene>
    <name evidence="1" type="ORF">PITCH_A1330009</name>
</gene>
<dbReference type="Gene3D" id="3.50.50.60">
    <property type="entry name" value="FAD/NAD(P)-binding domain"/>
    <property type="match status" value="2"/>
</dbReference>
<sequence>MADKSYDIVIVGGGNKALVTAMYLTKYAGLSVGMFEERHELGSGWSSEEPAPGFVGNTCSNFHYGFYMTPLYWDFPEFKDYGARYAPTPVTVATIFHDDTCFLQYSAFPEMDPLQERTAELISRFSKKDAEVYLSLWNTSLKYWIPAFEEWCFNPAAKFDELDAMDRLVRNPEAGINPHWFLMNPVQLFTSLFESVQMQVGLFRMMQGWGIAADEPGAGWNALLMMLTSVPYQIYTLGGTHSLTHAAYRVIYENGGTAWTNNKVDKILIENGKAKGIKLADGKEVDAKVAVVTNVDPHQLVFELIGPEKIDSTIVRKIKHLSRDWIAIAWYSWAFTERPKWKCEEFAPDIRYAGLVNFGGVSHFDVNAFIKESAERRAGIWPTEKNLLMSYMGRNDYYDYDQCMAPPDVGFKILTEQFVLPAYKLSDDEWKERERRHAEDVIELTSKFTTNVSWDIVSGYVPVTPMYTSNLARNYRPGGNWAVIDNTPSQIGKFRPIPEIAGHKIPGIEGLYCTGTAWHPFGGAMSCQGYNCYKVMAEDLGLKKTWEGRLF</sequence>
<dbReference type="SUPFAM" id="SSF51905">
    <property type="entry name" value="FAD/NAD(P)-binding domain"/>
    <property type="match status" value="1"/>
</dbReference>
<organism evidence="1">
    <name type="scientific">uncultured Desulfobacterium sp</name>
    <dbReference type="NCBI Taxonomy" id="201089"/>
    <lineage>
        <taxon>Bacteria</taxon>
        <taxon>Pseudomonadati</taxon>
        <taxon>Thermodesulfobacteriota</taxon>
        <taxon>Desulfobacteria</taxon>
        <taxon>Desulfobacterales</taxon>
        <taxon>Desulfobacteriaceae</taxon>
        <taxon>Desulfobacterium</taxon>
        <taxon>environmental samples</taxon>
    </lineage>
</organism>
<protein>
    <recommendedName>
        <fullName evidence="2">FAD dependent oxidoreductase</fullName>
    </recommendedName>
</protein>
<evidence type="ECO:0000313" key="1">
    <source>
        <dbReference type="EMBL" id="SPD72396.1"/>
    </source>
</evidence>
<name>A0A445MSF6_9BACT</name>
<dbReference type="PANTHER" id="PTHR10668:SF103">
    <property type="entry name" value="PYRIDINE NUCLEOTIDE-DISULFIDE OXIDOREDUCTASE DOMAIN-CONTAINING PROTEIN 2"/>
    <property type="match status" value="1"/>
</dbReference>
<dbReference type="PANTHER" id="PTHR10668">
    <property type="entry name" value="PHYTOENE DEHYDROGENASE"/>
    <property type="match status" value="1"/>
</dbReference>
<accession>A0A445MSF6</accession>
<dbReference type="Pfam" id="PF13450">
    <property type="entry name" value="NAD_binding_8"/>
    <property type="match status" value="1"/>
</dbReference>
<dbReference type="EMBL" id="OJIN01000039">
    <property type="protein sequence ID" value="SPD72396.1"/>
    <property type="molecule type" value="Genomic_DNA"/>
</dbReference>
<dbReference type="InterPro" id="IPR036188">
    <property type="entry name" value="FAD/NAD-bd_sf"/>
</dbReference>
<evidence type="ECO:0008006" key="2">
    <source>
        <dbReference type="Google" id="ProtNLM"/>
    </source>
</evidence>
<reference evidence="1" key="1">
    <citation type="submission" date="2018-01" db="EMBL/GenBank/DDBJ databases">
        <authorList>
            <person name="Regsiter A."/>
            <person name="William W."/>
        </authorList>
    </citation>
    <scope>NUCLEOTIDE SEQUENCE</scope>
    <source>
        <strain evidence="1">TRIP AH-1</strain>
    </source>
</reference>
<dbReference type="AlphaFoldDB" id="A0A445MSF6"/>
<proteinExistence type="predicted"/>